<evidence type="ECO:0000313" key="2">
    <source>
        <dbReference type="Proteomes" id="UP000887566"/>
    </source>
</evidence>
<proteinExistence type="predicted"/>
<feature type="region of interest" description="Disordered" evidence="1">
    <location>
        <begin position="85"/>
        <end position="104"/>
    </location>
</feature>
<feature type="region of interest" description="Disordered" evidence="1">
    <location>
        <begin position="1"/>
        <end position="71"/>
    </location>
</feature>
<dbReference type="WBParaSite" id="PSAMB.scaffold227size63887.g3466.t1">
    <property type="protein sequence ID" value="PSAMB.scaffold227size63887.g3466.t1"/>
    <property type="gene ID" value="PSAMB.scaffold227size63887.g3466"/>
</dbReference>
<evidence type="ECO:0000256" key="1">
    <source>
        <dbReference type="SAM" id="MobiDB-lite"/>
    </source>
</evidence>
<evidence type="ECO:0000313" key="3">
    <source>
        <dbReference type="WBParaSite" id="PSAMB.scaffold227size63887.g3466.t1"/>
    </source>
</evidence>
<feature type="compositionally biased region" description="Basic residues" evidence="1">
    <location>
        <begin position="93"/>
        <end position="103"/>
    </location>
</feature>
<keyword evidence="2" id="KW-1185">Reference proteome</keyword>
<reference evidence="3" key="1">
    <citation type="submission" date="2022-11" db="UniProtKB">
        <authorList>
            <consortium name="WormBaseParasite"/>
        </authorList>
    </citation>
    <scope>IDENTIFICATION</scope>
</reference>
<dbReference type="AlphaFoldDB" id="A0A914VRF8"/>
<protein>
    <submittedName>
        <fullName evidence="3">Uncharacterized protein</fullName>
    </submittedName>
</protein>
<feature type="compositionally biased region" description="Gly residues" evidence="1">
    <location>
        <begin position="35"/>
        <end position="47"/>
    </location>
</feature>
<name>A0A914VRF8_9BILA</name>
<feature type="compositionally biased region" description="Low complexity" evidence="1">
    <location>
        <begin position="113"/>
        <end position="128"/>
    </location>
</feature>
<accession>A0A914VRF8</accession>
<feature type="region of interest" description="Disordered" evidence="1">
    <location>
        <begin position="113"/>
        <end position="156"/>
    </location>
</feature>
<dbReference type="Proteomes" id="UP000887566">
    <property type="component" value="Unplaced"/>
</dbReference>
<organism evidence="2 3">
    <name type="scientific">Plectus sambesii</name>
    <dbReference type="NCBI Taxonomy" id="2011161"/>
    <lineage>
        <taxon>Eukaryota</taxon>
        <taxon>Metazoa</taxon>
        <taxon>Ecdysozoa</taxon>
        <taxon>Nematoda</taxon>
        <taxon>Chromadorea</taxon>
        <taxon>Plectida</taxon>
        <taxon>Plectina</taxon>
        <taxon>Plectoidea</taxon>
        <taxon>Plectidae</taxon>
        <taxon>Plectus</taxon>
    </lineage>
</organism>
<sequence>MRRSALSDDPRGSRLYARRGSSESAKVPSINDVGPRGGGGGGGGGVNGAVCESGPSPPLESGSTAHAPDPSVIVSPIASSLSAARADRFRPSANRRRLGRPMRRTVGTVGCAATTTTTTTTTARGAARPDSSDGGGGERSGYEESAEQTEGQRNAGALTVVRDARLRGVREIVPRDLVCGGGRLGGVLRRRAVATCPVARWDARSGCDGGGVYGR</sequence>
<feature type="compositionally biased region" description="Basic and acidic residues" evidence="1">
    <location>
        <begin position="1"/>
        <end position="12"/>
    </location>
</feature>